<accession>G7YDS1</accession>
<gene>
    <name evidence="3" type="ORF">CLF_105591</name>
</gene>
<dbReference type="AlphaFoldDB" id="G7YDS1"/>
<name>G7YDS1_CLOSI</name>
<evidence type="ECO:0000313" key="4">
    <source>
        <dbReference type="Proteomes" id="UP000008909"/>
    </source>
</evidence>
<proteinExistence type="inferred from homology"/>
<comment type="similarity">
    <text evidence="1">Belongs to the GMC oxidoreductase family.</text>
</comment>
<dbReference type="InterPro" id="IPR036188">
    <property type="entry name" value="FAD/NAD-bd_sf"/>
</dbReference>
<reference evidence="3" key="1">
    <citation type="journal article" date="2011" name="Genome Biol.">
        <title>The draft genome of the carcinogenic human liver fluke Clonorchis sinensis.</title>
        <authorList>
            <person name="Wang X."/>
            <person name="Chen W."/>
            <person name="Huang Y."/>
            <person name="Sun J."/>
            <person name="Men J."/>
            <person name="Liu H."/>
            <person name="Luo F."/>
            <person name="Guo L."/>
            <person name="Lv X."/>
            <person name="Deng C."/>
            <person name="Zhou C."/>
            <person name="Fan Y."/>
            <person name="Li X."/>
            <person name="Huang L."/>
            <person name="Hu Y."/>
            <person name="Liang C."/>
            <person name="Hu X."/>
            <person name="Xu J."/>
            <person name="Yu X."/>
        </authorList>
    </citation>
    <scope>NUCLEOTIDE SEQUENCE [LARGE SCALE GENOMIC DNA]</scope>
    <source>
        <strain evidence="3">Henan</strain>
    </source>
</reference>
<dbReference type="PROSITE" id="PS00624">
    <property type="entry name" value="GMC_OXRED_2"/>
    <property type="match status" value="1"/>
</dbReference>
<dbReference type="SUPFAM" id="SSF51905">
    <property type="entry name" value="FAD/NAD(P)-binding domain"/>
    <property type="match status" value="1"/>
</dbReference>
<dbReference type="InterPro" id="IPR012132">
    <property type="entry name" value="GMC_OxRdtase"/>
</dbReference>
<evidence type="ECO:0000313" key="3">
    <source>
        <dbReference type="EMBL" id="GAA51105.1"/>
    </source>
</evidence>
<dbReference type="InterPro" id="IPR000172">
    <property type="entry name" value="GMC_OxRdtase_N"/>
</dbReference>
<dbReference type="Gene3D" id="3.50.50.60">
    <property type="entry name" value="FAD/NAD(P)-binding domain"/>
    <property type="match status" value="1"/>
</dbReference>
<feature type="domain" description="Glucose-methanol-choline oxidoreductase N-terminal" evidence="2">
    <location>
        <begin position="194"/>
        <end position="208"/>
    </location>
</feature>
<protein>
    <submittedName>
        <fullName evidence="3">Choline dehydrogenase mitochondrial</fullName>
    </submittedName>
</protein>
<dbReference type="EMBL" id="DF143114">
    <property type="protein sequence ID" value="GAA51105.1"/>
    <property type="molecule type" value="Genomic_DNA"/>
</dbReference>
<reference key="2">
    <citation type="submission" date="2011-10" db="EMBL/GenBank/DDBJ databases">
        <title>The genome and transcriptome sequence of Clonorchis sinensis provide insights into the carcinogenic liver fluke.</title>
        <authorList>
            <person name="Wang X."/>
            <person name="Huang Y."/>
            <person name="Chen W."/>
            <person name="Liu H."/>
            <person name="Guo L."/>
            <person name="Chen Y."/>
            <person name="Luo F."/>
            <person name="Zhou W."/>
            <person name="Sun J."/>
            <person name="Mao Q."/>
            <person name="Liang P."/>
            <person name="Zhou C."/>
            <person name="Tian Y."/>
            <person name="Men J."/>
            <person name="Lv X."/>
            <person name="Huang L."/>
            <person name="Zhou J."/>
            <person name="Hu Y."/>
            <person name="Li R."/>
            <person name="Zhang F."/>
            <person name="Lei H."/>
            <person name="Li X."/>
            <person name="Hu X."/>
            <person name="Liang C."/>
            <person name="Xu J."/>
            <person name="Wu Z."/>
            <person name="Yu X."/>
        </authorList>
    </citation>
    <scope>NUCLEOTIDE SEQUENCE</scope>
    <source>
        <strain>Henan</strain>
    </source>
</reference>
<evidence type="ECO:0000259" key="2">
    <source>
        <dbReference type="PROSITE" id="PS00624"/>
    </source>
</evidence>
<dbReference type="GO" id="GO:0016614">
    <property type="term" value="F:oxidoreductase activity, acting on CH-OH group of donors"/>
    <property type="evidence" value="ECO:0007669"/>
    <property type="project" value="InterPro"/>
</dbReference>
<evidence type="ECO:0000256" key="1">
    <source>
        <dbReference type="ARBA" id="ARBA00010790"/>
    </source>
</evidence>
<keyword evidence="4" id="KW-1185">Reference proteome</keyword>
<organism evidence="3 4">
    <name type="scientific">Clonorchis sinensis</name>
    <name type="common">Chinese liver fluke</name>
    <dbReference type="NCBI Taxonomy" id="79923"/>
    <lineage>
        <taxon>Eukaryota</taxon>
        <taxon>Metazoa</taxon>
        <taxon>Spiralia</taxon>
        <taxon>Lophotrochozoa</taxon>
        <taxon>Platyhelminthes</taxon>
        <taxon>Trematoda</taxon>
        <taxon>Digenea</taxon>
        <taxon>Opisthorchiida</taxon>
        <taxon>Opisthorchiata</taxon>
        <taxon>Opisthorchiidae</taxon>
        <taxon>Clonorchis</taxon>
    </lineage>
</organism>
<dbReference type="Proteomes" id="UP000008909">
    <property type="component" value="Unassembled WGS sequence"/>
</dbReference>
<dbReference type="Gene3D" id="3.30.410.10">
    <property type="entry name" value="Cholesterol Oxidase, domain 2"/>
    <property type="match status" value="1"/>
</dbReference>
<dbReference type="PANTHER" id="PTHR11552:SF188">
    <property type="entry name" value="NEITHER INACTIVATION NOR AFTERPOTENTIAL PROTEIN G"/>
    <property type="match status" value="1"/>
</dbReference>
<dbReference type="GO" id="GO:0050660">
    <property type="term" value="F:flavin adenine dinucleotide binding"/>
    <property type="evidence" value="ECO:0007669"/>
    <property type="project" value="InterPro"/>
</dbReference>
<dbReference type="Pfam" id="PF00732">
    <property type="entry name" value="GMC_oxred_N"/>
    <property type="match status" value="1"/>
</dbReference>
<sequence length="357" mass="40455">MLPAIQSIKQLLLPTGRMVGGTAMLNAMLFSLGHPEDETFQLFSQWNPRFFSELYQEPGRAGCHFTPSSNYRHYLNEKFHVALSEVFKSLGLPARDSPDGWVREGMQTPLVFVQDYRRWSPYTNCLEPLLQHKDAQVTILPETLVEKVLFDPYKPGFVKGVLVAHKSAKFPIWLSNAREVNPIHPIPEVILSAGTFESPAILLRSGIGIEFAQFFQPSTITSLPVGSNFHDHPMIVLVCTFQRPVAISTKVLTPLEMLRYFWSGKSAVSQAGAITSIAYLRTSLQRIKHSSKPDIQFTFIAAAVFEQEIFQKSLTYRSLTLFNNCDEMNFSALMPKECYSTFLSTFMRFMSITYSRA</sequence>
<dbReference type="PANTHER" id="PTHR11552">
    <property type="entry name" value="GLUCOSE-METHANOL-CHOLINE GMC OXIDOREDUCTASE"/>
    <property type="match status" value="1"/>
</dbReference>